<organism evidence="13 14">
    <name type="scientific">Cryptotermes secundus</name>
    <dbReference type="NCBI Taxonomy" id="105785"/>
    <lineage>
        <taxon>Eukaryota</taxon>
        <taxon>Metazoa</taxon>
        <taxon>Ecdysozoa</taxon>
        <taxon>Arthropoda</taxon>
        <taxon>Hexapoda</taxon>
        <taxon>Insecta</taxon>
        <taxon>Pterygota</taxon>
        <taxon>Neoptera</taxon>
        <taxon>Polyneoptera</taxon>
        <taxon>Dictyoptera</taxon>
        <taxon>Blattodea</taxon>
        <taxon>Blattoidea</taxon>
        <taxon>Termitoidae</taxon>
        <taxon>Kalotermitidae</taxon>
        <taxon>Cryptotermitinae</taxon>
        <taxon>Cryptotermes</taxon>
    </lineage>
</organism>
<evidence type="ECO:0000256" key="9">
    <source>
        <dbReference type="ARBA" id="ARBA00023010"/>
    </source>
</evidence>
<keyword evidence="4" id="KW-0813">Transport</keyword>
<dbReference type="OrthoDB" id="200187at2759"/>
<accession>A0A2J7RBV1</accession>
<feature type="compositionally biased region" description="Acidic residues" evidence="11">
    <location>
        <begin position="329"/>
        <end position="339"/>
    </location>
</feature>
<keyword evidence="6" id="KW-0256">Endoplasmic reticulum</keyword>
<comment type="caution">
    <text evidence="13">The sequence shown here is derived from an EMBL/GenBank/DDBJ whole genome shotgun (WGS) entry which is preliminary data.</text>
</comment>
<keyword evidence="14" id="KW-1185">Reference proteome</keyword>
<dbReference type="EMBL" id="NEVH01005891">
    <property type="protein sequence ID" value="PNF38288.1"/>
    <property type="molecule type" value="Genomic_DNA"/>
</dbReference>
<keyword evidence="7" id="KW-0653">Protein transport</keyword>
<dbReference type="GO" id="GO:0005789">
    <property type="term" value="C:endoplasmic reticulum membrane"/>
    <property type="evidence" value="ECO:0007669"/>
    <property type="project" value="UniProtKB-SubCell"/>
</dbReference>
<evidence type="ECO:0000256" key="3">
    <source>
        <dbReference type="ARBA" id="ARBA00021257"/>
    </source>
</evidence>
<evidence type="ECO:0000256" key="2">
    <source>
        <dbReference type="ARBA" id="ARBA00010604"/>
    </source>
</evidence>
<dbReference type="FunCoup" id="A0A2J7RBV1">
    <property type="interactions" value="1211"/>
</dbReference>
<evidence type="ECO:0000256" key="8">
    <source>
        <dbReference type="ARBA" id="ARBA00022989"/>
    </source>
</evidence>
<keyword evidence="8 12" id="KW-1133">Transmembrane helix</keyword>
<dbReference type="Proteomes" id="UP000235965">
    <property type="component" value="Unassembled WGS sequence"/>
</dbReference>
<feature type="compositionally biased region" description="Basic and acidic residues" evidence="11">
    <location>
        <begin position="340"/>
        <end position="358"/>
    </location>
</feature>
<dbReference type="PANTHER" id="PTHR12443:SF9">
    <property type="entry name" value="TRANSLOCATION PROTEIN SEC62"/>
    <property type="match status" value="1"/>
</dbReference>
<feature type="region of interest" description="Disordered" evidence="11">
    <location>
        <begin position="315"/>
        <end position="396"/>
    </location>
</feature>
<feature type="compositionally biased region" description="Basic and acidic residues" evidence="11">
    <location>
        <begin position="142"/>
        <end position="184"/>
    </location>
</feature>
<comment type="similarity">
    <text evidence="2">Belongs to the SEC62 family.</text>
</comment>
<evidence type="ECO:0000256" key="4">
    <source>
        <dbReference type="ARBA" id="ARBA00022448"/>
    </source>
</evidence>
<sequence length="396" mass="46430">MIHLCKYQCAVIYLIQIIRLQWMTCDDDRSCDLTEFVLEEPEKPTREEYAVAKWLRKHVPTKKTKFLNHNVEYFTAVKAVDALMETPWANPKEGDETFFTSRADIVEFLDRMLRHKFFHRAKKVPVSEQELKAKLKKKEKERKREAGEEKRKKDEDKGDADAESSHAEGEKKDDKQMVPSEDKEKKKRKIRLEMHLDQLFVDGLDAYVWIYDPIPVYYWFFGTLLVLGAIAICLFPLWPPSVRKGVYHLSIGAAGFLIFIIALAVVRLVVFCVLWALTFGKHHFWLFPNLTEDVGFLASFWPIYQYEYKGQNTEEMKKSTRKKKKEKDSDNEEENLEGDLAEREDANRTEDERPPDAEEKAEEEKDTDNSESESESSQKSQTGKDFEMVEREEVES</sequence>
<feature type="region of interest" description="Disordered" evidence="11">
    <location>
        <begin position="129"/>
        <end position="186"/>
    </location>
</feature>
<reference evidence="13 14" key="1">
    <citation type="submission" date="2017-12" db="EMBL/GenBank/DDBJ databases">
        <title>Hemimetabolous genomes reveal molecular basis of termite eusociality.</title>
        <authorList>
            <person name="Harrison M.C."/>
            <person name="Jongepier E."/>
            <person name="Robertson H.M."/>
            <person name="Arning N."/>
            <person name="Bitard-Feildel T."/>
            <person name="Chao H."/>
            <person name="Childers C.P."/>
            <person name="Dinh H."/>
            <person name="Doddapaneni H."/>
            <person name="Dugan S."/>
            <person name="Gowin J."/>
            <person name="Greiner C."/>
            <person name="Han Y."/>
            <person name="Hu H."/>
            <person name="Hughes D.S.T."/>
            <person name="Huylmans A.-K."/>
            <person name="Kemena C."/>
            <person name="Kremer L.P.M."/>
            <person name="Lee S.L."/>
            <person name="Lopez-Ezquerra A."/>
            <person name="Mallet L."/>
            <person name="Monroy-Kuhn J.M."/>
            <person name="Moser A."/>
            <person name="Murali S.C."/>
            <person name="Muzny D.M."/>
            <person name="Otani S."/>
            <person name="Piulachs M.-D."/>
            <person name="Poelchau M."/>
            <person name="Qu J."/>
            <person name="Schaub F."/>
            <person name="Wada-Katsumata A."/>
            <person name="Worley K.C."/>
            <person name="Xie Q."/>
            <person name="Ylla G."/>
            <person name="Poulsen M."/>
            <person name="Gibbs R.A."/>
            <person name="Schal C."/>
            <person name="Richards S."/>
            <person name="Belles X."/>
            <person name="Korb J."/>
            <person name="Bornberg-Bauer E."/>
        </authorList>
    </citation>
    <scope>NUCLEOTIDE SEQUENCE [LARGE SCALE GENOMIC DNA]</scope>
    <source>
        <tissue evidence="13">Whole body</tissue>
    </source>
</reference>
<evidence type="ECO:0000256" key="6">
    <source>
        <dbReference type="ARBA" id="ARBA00022824"/>
    </source>
</evidence>
<evidence type="ECO:0000256" key="10">
    <source>
        <dbReference type="ARBA" id="ARBA00023136"/>
    </source>
</evidence>
<keyword evidence="5 12" id="KW-0812">Transmembrane</keyword>
<evidence type="ECO:0000256" key="12">
    <source>
        <dbReference type="SAM" id="Phobius"/>
    </source>
</evidence>
<evidence type="ECO:0000256" key="1">
    <source>
        <dbReference type="ARBA" id="ARBA00004477"/>
    </source>
</evidence>
<keyword evidence="9" id="KW-0811">Translocation</keyword>
<feature type="compositionally biased region" description="Basic and acidic residues" evidence="11">
    <location>
        <begin position="382"/>
        <end position="396"/>
    </location>
</feature>
<evidence type="ECO:0000256" key="7">
    <source>
        <dbReference type="ARBA" id="ARBA00022927"/>
    </source>
</evidence>
<evidence type="ECO:0000256" key="5">
    <source>
        <dbReference type="ARBA" id="ARBA00022692"/>
    </source>
</evidence>
<dbReference type="AlphaFoldDB" id="A0A2J7RBV1"/>
<dbReference type="Pfam" id="PF03839">
    <property type="entry name" value="Sec62"/>
    <property type="match status" value="1"/>
</dbReference>
<dbReference type="InParanoid" id="A0A2J7RBV1"/>
<feature type="compositionally biased region" description="Acidic residues" evidence="11">
    <location>
        <begin position="359"/>
        <end position="374"/>
    </location>
</feature>
<comment type="subcellular location">
    <subcellularLocation>
        <location evidence="1">Endoplasmic reticulum membrane</location>
        <topology evidence="1">Multi-pass membrane protein</topology>
    </subcellularLocation>
</comment>
<proteinExistence type="inferred from homology"/>
<keyword evidence="10 12" id="KW-0472">Membrane</keyword>
<feature type="transmembrane region" description="Helical" evidence="12">
    <location>
        <begin position="249"/>
        <end position="277"/>
    </location>
</feature>
<dbReference type="GO" id="GO:0031204">
    <property type="term" value="P:post-translational protein targeting to membrane, translocation"/>
    <property type="evidence" value="ECO:0007669"/>
    <property type="project" value="TreeGrafter"/>
</dbReference>
<dbReference type="STRING" id="105785.A0A2J7RBV1"/>
<evidence type="ECO:0000256" key="11">
    <source>
        <dbReference type="SAM" id="MobiDB-lite"/>
    </source>
</evidence>
<dbReference type="PANTHER" id="PTHR12443">
    <property type="entry name" value="TRANSLOCATION PROTEIN SEC62"/>
    <property type="match status" value="1"/>
</dbReference>
<name>A0A2J7RBV1_9NEOP</name>
<feature type="transmembrane region" description="Helical" evidence="12">
    <location>
        <begin position="216"/>
        <end position="237"/>
    </location>
</feature>
<gene>
    <name evidence="13" type="ORF">B7P43_G11609</name>
</gene>
<evidence type="ECO:0000313" key="14">
    <source>
        <dbReference type="Proteomes" id="UP000235965"/>
    </source>
</evidence>
<dbReference type="InterPro" id="IPR004728">
    <property type="entry name" value="Sec62"/>
</dbReference>
<protein>
    <recommendedName>
        <fullName evidence="3">Translocation protein SEC62</fullName>
    </recommendedName>
</protein>
<evidence type="ECO:0000313" key="13">
    <source>
        <dbReference type="EMBL" id="PNF38288.1"/>
    </source>
</evidence>